<dbReference type="GO" id="GO:0005886">
    <property type="term" value="C:plasma membrane"/>
    <property type="evidence" value="ECO:0007669"/>
    <property type="project" value="UniProtKB-SubCell"/>
</dbReference>
<feature type="transmembrane region" description="Helical" evidence="10">
    <location>
        <begin position="84"/>
        <end position="100"/>
    </location>
</feature>
<reference evidence="12 13" key="2">
    <citation type="submission" date="2018-06" db="EMBL/GenBank/DDBJ databases">
        <authorList>
            <consortium name="Pathogen Informatics"/>
            <person name="Doyle S."/>
        </authorList>
    </citation>
    <scope>NUCLEOTIDE SEQUENCE [LARGE SCALE GENOMIC DNA]</scope>
    <source>
        <strain evidence="12 13">NCTC10476</strain>
    </source>
</reference>
<keyword evidence="10" id="KW-0997">Cell inner membrane</keyword>
<dbReference type="PATRIC" id="fig|29486.44.peg.1414"/>
<keyword evidence="12" id="KW-0560">Oxidoreductase</keyword>
<dbReference type="eggNOG" id="COG4658">
    <property type="taxonomic scope" value="Bacteria"/>
</dbReference>
<feature type="transmembrane region" description="Helical" evidence="10">
    <location>
        <begin position="31"/>
        <end position="49"/>
    </location>
</feature>
<sequence>MKFRAVQQTLSKGLQIASSPFTHNQRSTRSIMLLVMLACIPGMAAQTYFFGYGSLIQVALAMVTALLAEGAVLALRKQPVKSRLADNSALLTALLLGISLPPLAPWWMIVLGTFFAIVIAKQLYGGLGQNPFNPAMVGYVVLLISFPVQMTSWLPPISLQANSIGVYDTLLTIFTGHTSQGATIHDLQLGYDGVSQATPLDSFKTALRSQPAHEILQQPLFGGVLAGIGWQWVNLGFLIGGLLLLWRKAIHWHIPVSFLLSLSFCTTLSWLLAPESFGSPLLHLFSGATMLGAFFIATDPVSAATTPRGRLIFGALIGLLVWLIRVYGGYPDGVAFAVLLANITVPLIDHYTQPRVYGHHQ</sequence>
<reference evidence="11" key="1">
    <citation type="journal article" date="2015" name="Genome Announc.">
        <title>Complete Genome Sequence of Yersinia ruckeri Strain CSF007-82, Etiologic Agent of Red Mouth Disease in Salmonid Fish.</title>
        <authorList>
            <person name="Nelson M.C."/>
            <person name="LaPatra S.E."/>
            <person name="Welch T.J."/>
            <person name="Graf J."/>
        </authorList>
    </citation>
    <scope>NUCLEOTIDE SEQUENCE</scope>
    <source>
        <strain evidence="11">CSF007-82</strain>
    </source>
</reference>
<keyword evidence="5 10" id="KW-0812">Transmembrane</keyword>
<evidence type="ECO:0000256" key="1">
    <source>
        <dbReference type="ARBA" id="ARBA00022448"/>
    </source>
</evidence>
<dbReference type="Proteomes" id="UP000255169">
    <property type="component" value="Unassembled WGS sequence"/>
</dbReference>
<evidence type="ECO:0000313" key="12">
    <source>
        <dbReference type="EMBL" id="SUP99099.1"/>
    </source>
</evidence>
<keyword evidence="6 10" id="KW-1278">Translocase</keyword>
<comment type="similarity">
    <text evidence="10">Belongs to the NqrB/RnfD family.</text>
</comment>
<keyword evidence="7 10" id="KW-0249">Electron transport</keyword>
<name>A0A085U7H8_YERRU</name>
<dbReference type="KEGG" id="yrb:UGYR_01655"/>
<dbReference type="HAMAP" id="MF_00462">
    <property type="entry name" value="RsxD_RnfD"/>
    <property type="match status" value="1"/>
</dbReference>
<keyword evidence="8 10" id="KW-1133">Transmembrane helix</keyword>
<feature type="transmembrane region" description="Helical" evidence="10">
    <location>
        <begin position="55"/>
        <end position="75"/>
    </location>
</feature>
<comment type="subcellular location">
    <subcellularLocation>
        <location evidence="10">Cell inner membrane</location>
        <topology evidence="10">Multi-pass membrane protein</topology>
    </subcellularLocation>
</comment>
<dbReference type="PANTHER" id="PTHR30578:SF0">
    <property type="entry name" value="ION-TRANSLOCATING OXIDOREDUCTASE COMPLEX SUBUNIT D"/>
    <property type="match status" value="1"/>
</dbReference>
<evidence type="ECO:0000256" key="7">
    <source>
        <dbReference type="ARBA" id="ARBA00022982"/>
    </source>
</evidence>
<evidence type="ECO:0000256" key="4">
    <source>
        <dbReference type="ARBA" id="ARBA00022643"/>
    </source>
</evidence>
<feature type="transmembrane region" description="Helical" evidence="10">
    <location>
        <begin position="252"/>
        <end position="273"/>
    </location>
</feature>
<dbReference type="EC" id="7.-.-.-" evidence="10"/>
<keyword evidence="3 10" id="KW-0285">Flavoprotein</keyword>
<feature type="transmembrane region" description="Helical" evidence="10">
    <location>
        <begin position="220"/>
        <end position="245"/>
    </location>
</feature>
<evidence type="ECO:0000313" key="13">
    <source>
        <dbReference type="Proteomes" id="UP000255169"/>
    </source>
</evidence>
<dbReference type="STRING" id="29486.UGYR_01655"/>
<protein>
    <recommendedName>
        <fullName evidence="10">Ion-translocating oxidoreductase complex subunit D</fullName>
        <ecNumber evidence="10">7.-.-.-</ecNumber>
    </recommendedName>
    <alternativeName>
        <fullName evidence="10">Rnf electron transport complex subunit D</fullName>
    </alternativeName>
</protein>
<feature type="transmembrane region" description="Helical" evidence="10">
    <location>
        <begin position="309"/>
        <end position="328"/>
    </location>
</feature>
<accession>A0A085U7H8</accession>
<keyword evidence="13" id="KW-1185">Reference proteome</keyword>
<evidence type="ECO:0000256" key="10">
    <source>
        <dbReference type="HAMAP-Rule" id="MF_00462"/>
    </source>
</evidence>
<keyword evidence="9 10" id="KW-0472">Membrane</keyword>
<dbReference type="NCBIfam" id="NF002011">
    <property type="entry name" value="PRK00816.1"/>
    <property type="match status" value="1"/>
</dbReference>
<dbReference type="OrthoDB" id="9776359at2"/>
<dbReference type="AlphaFoldDB" id="A0A085U7H8"/>
<organism evidence="11">
    <name type="scientific">Yersinia ruckeri</name>
    <dbReference type="NCBI Taxonomy" id="29486"/>
    <lineage>
        <taxon>Bacteria</taxon>
        <taxon>Pseudomonadati</taxon>
        <taxon>Pseudomonadota</taxon>
        <taxon>Gammaproteobacteria</taxon>
        <taxon>Enterobacterales</taxon>
        <taxon>Yersiniaceae</taxon>
        <taxon>Yersinia</taxon>
    </lineage>
</organism>
<dbReference type="GO" id="GO:0055085">
    <property type="term" value="P:transmembrane transport"/>
    <property type="evidence" value="ECO:0007669"/>
    <property type="project" value="InterPro"/>
</dbReference>
<keyword evidence="10" id="KW-1003">Cell membrane</keyword>
<keyword evidence="4 10" id="KW-0288">FMN</keyword>
<comment type="cofactor">
    <cofactor evidence="10">
        <name>FMN</name>
        <dbReference type="ChEBI" id="CHEBI:58210"/>
    </cofactor>
</comment>
<feature type="transmembrane region" description="Helical" evidence="10">
    <location>
        <begin position="279"/>
        <end position="297"/>
    </location>
</feature>
<gene>
    <name evidence="10 12" type="primary">rnfD</name>
    <name evidence="11" type="ORF">CSF007_8845</name>
    <name evidence="12" type="ORF">NCTC10476_00370</name>
</gene>
<proteinExistence type="inferred from homology"/>
<dbReference type="PANTHER" id="PTHR30578">
    <property type="entry name" value="ELECTRON TRANSPORT COMPLEX PROTEIN RNFD"/>
    <property type="match status" value="1"/>
</dbReference>
<dbReference type="NCBIfam" id="TIGR01946">
    <property type="entry name" value="rnfD"/>
    <property type="match status" value="1"/>
</dbReference>
<keyword evidence="2 10" id="KW-0597">Phosphoprotein</keyword>
<dbReference type="InterPro" id="IPR004338">
    <property type="entry name" value="NqrB/RnfD"/>
</dbReference>
<feature type="modified residue" description="FMN phosphoryl threonine" evidence="10">
    <location>
        <position position="198"/>
    </location>
</feature>
<dbReference type="GO" id="GO:0022900">
    <property type="term" value="P:electron transport chain"/>
    <property type="evidence" value="ECO:0007669"/>
    <property type="project" value="UniProtKB-UniRule"/>
</dbReference>
<evidence type="ECO:0000313" key="11">
    <source>
        <dbReference type="EMBL" id="CEK27522.1"/>
    </source>
</evidence>
<comment type="function">
    <text evidence="10">Part of a membrane-bound complex that couples electron transfer with translocation of ions across the membrane.</text>
</comment>
<evidence type="ECO:0000256" key="5">
    <source>
        <dbReference type="ARBA" id="ARBA00022692"/>
    </source>
</evidence>
<dbReference type="RefSeq" id="WP_004720054.1">
    <property type="nucleotide sequence ID" value="NZ_CABIHR010000009.1"/>
</dbReference>
<evidence type="ECO:0000256" key="3">
    <source>
        <dbReference type="ARBA" id="ARBA00022630"/>
    </source>
</evidence>
<dbReference type="InterPro" id="IPR011303">
    <property type="entry name" value="RnfD_bac"/>
</dbReference>
<keyword evidence="1 10" id="KW-0813">Transport</keyword>
<dbReference type="GeneID" id="66879463"/>
<dbReference type="Pfam" id="PF03116">
    <property type="entry name" value="NQR2_RnfD_RnfE"/>
    <property type="match status" value="1"/>
</dbReference>
<evidence type="ECO:0000256" key="6">
    <source>
        <dbReference type="ARBA" id="ARBA00022967"/>
    </source>
</evidence>
<evidence type="ECO:0000256" key="8">
    <source>
        <dbReference type="ARBA" id="ARBA00022989"/>
    </source>
</evidence>
<evidence type="ECO:0000256" key="2">
    <source>
        <dbReference type="ARBA" id="ARBA00022553"/>
    </source>
</evidence>
<comment type="subunit">
    <text evidence="10">The complex is composed of six subunits: RnfA, RnfB, RnfC, RnfD, RnfE and RnfG.</text>
</comment>
<evidence type="ECO:0000256" key="9">
    <source>
        <dbReference type="ARBA" id="ARBA00023136"/>
    </source>
</evidence>
<dbReference type="GO" id="GO:0016491">
    <property type="term" value="F:oxidoreductase activity"/>
    <property type="evidence" value="ECO:0007669"/>
    <property type="project" value="UniProtKB-KW"/>
</dbReference>
<dbReference type="EMBL" id="LN681231">
    <property type="protein sequence ID" value="CEK27522.1"/>
    <property type="molecule type" value="Genomic_DNA"/>
</dbReference>
<dbReference type="EMBL" id="UHJG01000001">
    <property type="protein sequence ID" value="SUP99099.1"/>
    <property type="molecule type" value="Genomic_DNA"/>
</dbReference>